<evidence type="ECO:0008006" key="5">
    <source>
        <dbReference type="Google" id="ProtNLM"/>
    </source>
</evidence>
<dbReference type="EMBL" id="JAQMWT010000081">
    <property type="protein sequence ID" value="KAJ8611179.1"/>
    <property type="molecule type" value="Genomic_DNA"/>
</dbReference>
<gene>
    <name evidence="3" type="ORF">CTAYLR_003561</name>
</gene>
<name>A0AAD7XT40_9STRA</name>
<dbReference type="PANTHER" id="PTHR30037">
    <property type="entry name" value="DNA-3-METHYLADENINE GLYCOSYLASE 1"/>
    <property type="match status" value="1"/>
</dbReference>
<reference evidence="3" key="1">
    <citation type="submission" date="2023-01" db="EMBL/GenBank/DDBJ databases">
        <title>Metagenome sequencing of chrysophaentin producing Chrysophaeum taylorii.</title>
        <authorList>
            <person name="Davison J."/>
            <person name="Bewley C."/>
        </authorList>
    </citation>
    <scope>NUCLEOTIDE SEQUENCE</scope>
    <source>
        <strain evidence="3">NIES-1699</strain>
    </source>
</reference>
<keyword evidence="1" id="KW-0862">Zinc</keyword>
<sequence length="237" mass="26782">MTSAEPWFVGAFGGKMSQEYRRYMSEEWGVEKRGDQPLFEKLCLEGAQAGLSWATILAKRENYRAAFHDFDIDRCAEMTSADVDALVDGDGGVIRHRGKLESVAHNARCVLAMRDEHKDEVPPEHGWFDEFLWSFVDGTPRLNDFESFQQMPCETPASIAMSKALKARGFKFVGPKICYSLMQACGLVIDHPRGTPEWLRAKKKLQATEPAGRDEAPEPRATTPPPTKRPRRASRRH</sequence>
<dbReference type="InterPro" id="IPR011257">
    <property type="entry name" value="DNA_glycosylase"/>
</dbReference>
<evidence type="ECO:0000313" key="4">
    <source>
        <dbReference type="Proteomes" id="UP001230188"/>
    </source>
</evidence>
<dbReference type="AlphaFoldDB" id="A0AAD7XT40"/>
<organism evidence="3 4">
    <name type="scientific">Chrysophaeum taylorii</name>
    <dbReference type="NCBI Taxonomy" id="2483200"/>
    <lineage>
        <taxon>Eukaryota</taxon>
        <taxon>Sar</taxon>
        <taxon>Stramenopiles</taxon>
        <taxon>Ochrophyta</taxon>
        <taxon>Pelagophyceae</taxon>
        <taxon>Pelagomonadales</taxon>
        <taxon>Pelagomonadaceae</taxon>
        <taxon>Chrysophaeum</taxon>
    </lineage>
</organism>
<proteinExistence type="predicted"/>
<dbReference type="GO" id="GO:0006284">
    <property type="term" value="P:base-excision repair"/>
    <property type="evidence" value="ECO:0007669"/>
    <property type="project" value="InterPro"/>
</dbReference>
<feature type="compositionally biased region" description="Basic residues" evidence="2">
    <location>
        <begin position="228"/>
        <end position="237"/>
    </location>
</feature>
<evidence type="ECO:0000313" key="3">
    <source>
        <dbReference type="EMBL" id="KAJ8611179.1"/>
    </source>
</evidence>
<evidence type="ECO:0000256" key="2">
    <source>
        <dbReference type="SAM" id="MobiDB-lite"/>
    </source>
</evidence>
<evidence type="ECO:0000256" key="1">
    <source>
        <dbReference type="PIRSR" id="PIRSR605019-1"/>
    </source>
</evidence>
<dbReference type="InterPro" id="IPR005019">
    <property type="entry name" value="Adenine_glyco"/>
</dbReference>
<dbReference type="SUPFAM" id="SSF48150">
    <property type="entry name" value="DNA-glycosylase"/>
    <property type="match status" value="1"/>
</dbReference>
<dbReference type="Pfam" id="PF03352">
    <property type="entry name" value="Adenine_glyco"/>
    <property type="match status" value="1"/>
</dbReference>
<protein>
    <recommendedName>
        <fullName evidence="5">DNA-3-methyladenine glycosylase I</fullName>
    </recommendedName>
</protein>
<dbReference type="Proteomes" id="UP001230188">
    <property type="component" value="Unassembled WGS sequence"/>
</dbReference>
<dbReference type="GO" id="GO:0008725">
    <property type="term" value="F:DNA-3-methyladenine glycosylase activity"/>
    <property type="evidence" value="ECO:0007669"/>
    <property type="project" value="InterPro"/>
</dbReference>
<feature type="binding site" evidence="1">
    <location>
        <position position="191"/>
    </location>
    <ligand>
        <name>Zn(2+)</name>
        <dbReference type="ChEBI" id="CHEBI:29105"/>
    </ligand>
</feature>
<dbReference type="InterPro" id="IPR052891">
    <property type="entry name" value="DNA-3mA_glycosylase"/>
</dbReference>
<comment type="caution">
    <text evidence="3">The sequence shown here is derived from an EMBL/GenBank/DDBJ whole genome shotgun (WGS) entry which is preliminary data.</text>
</comment>
<keyword evidence="4" id="KW-1185">Reference proteome</keyword>
<dbReference type="PANTHER" id="PTHR30037:SF4">
    <property type="entry name" value="DNA-3-METHYLADENINE GLYCOSYLASE I"/>
    <property type="match status" value="1"/>
</dbReference>
<feature type="region of interest" description="Disordered" evidence="2">
    <location>
        <begin position="200"/>
        <end position="237"/>
    </location>
</feature>
<dbReference type="Gene3D" id="1.10.340.30">
    <property type="entry name" value="Hypothetical protein, domain 2"/>
    <property type="match status" value="1"/>
</dbReference>
<dbReference type="GO" id="GO:0046872">
    <property type="term" value="F:metal ion binding"/>
    <property type="evidence" value="ECO:0007669"/>
    <property type="project" value="UniProtKB-KW"/>
</dbReference>
<accession>A0AAD7XT40</accession>
<keyword evidence="1" id="KW-0479">Metal-binding</keyword>